<proteinExistence type="predicted"/>
<dbReference type="VEuPathDB" id="FungiDB:PABG_07434"/>
<dbReference type="AlphaFoldDB" id="A0A1D2JHN1"/>
<organism evidence="1 2">
    <name type="scientific">Paracoccidioides brasiliensis</name>
    <dbReference type="NCBI Taxonomy" id="121759"/>
    <lineage>
        <taxon>Eukaryota</taxon>
        <taxon>Fungi</taxon>
        <taxon>Dikarya</taxon>
        <taxon>Ascomycota</taxon>
        <taxon>Pezizomycotina</taxon>
        <taxon>Eurotiomycetes</taxon>
        <taxon>Eurotiomycetidae</taxon>
        <taxon>Onygenales</taxon>
        <taxon>Ajellomycetaceae</taxon>
        <taxon>Paracoccidioides</taxon>
    </lineage>
</organism>
<sequence>MVEPPSWLTNKGVDEINTDENDILQTELMTILKAEETNQSIFAVSADVRETMPRLEDHGTGMGNRNILMWESFVEGKLSDKKYNHEL</sequence>
<evidence type="ECO:0000313" key="2">
    <source>
        <dbReference type="Proteomes" id="UP000242814"/>
    </source>
</evidence>
<dbReference type="Proteomes" id="UP000242814">
    <property type="component" value="Unassembled WGS sequence"/>
</dbReference>
<gene>
    <name evidence="1" type="ORF">ACO22_02833</name>
</gene>
<dbReference type="EMBL" id="LZYO01000091">
    <property type="protein sequence ID" value="ODH36227.1"/>
    <property type="molecule type" value="Genomic_DNA"/>
</dbReference>
<accession>A0A1D2JHN1</accession>
<name>A0A1D2JHN1_PARBR</name>
<evidence type="ECO:0000313" key="1">
    <source>
        <dbReference type="EMBL" id="ODH36227.1"/>
    </source>
</evidence>
<dbReference type="VEuPathDB" id="FungiDB:PADG_08229"/>
<comment type="caution">
    <text evidence="1">The sequence shown here is derived from an EMBL/GenBank/DDBJ whole genome shotgun (WGS) entry which is preliminary data.</text>
</comment>
<reference evidence="1 2" key="1">
    <citation type="submission" date="2016-06" db="EMBL/GenBank/DDBJ databases">
        <authorList>
            <person name="Kjaerup R.B."/>
            <person name="Dalgaard T.S."/>
            <person name="Juul-Madsen H.R."/>
        </authorList>
    </citation>
    <scope>NUCLEOTIDE SEQUENCE [LARGE SCALE GENOMIC DNA]</scope>
    <source>
        <strain evidence="1 2">Pb300</strain>
    </source>
</reference>
<protein>
    <submittedName>
        <fullName evidence="1">Uncharacterized protein</fullName>
    </submittedName>
</protein>